<name>A0A1H7NTH8_STIAU</name>
<protein>
    <submittedName>
        <fullName evidence="1">Uncharacterized protein</fullName>
    </submittedName>
</protein>
<dbReference type="AlphaFoldDB" id="A0A1H7NTH8"/>
<evidence type="ECO:0000313" key="2">
    <source>
        <dbReference type="Proteomes" id="UP000182719"/>
    </source>
</evidence>
<organism evidence="1 2">
    <name type="scientific">Stigmatella aurantiaca</name>
    <dbReference type="NCBI Taxonomy" id="41"/>
    <lineage>
        <taxon>Bacteria</taxon>
        <taxon>Pseudomonadati</taxon>
        <taxon>Myxococcota</taxon>
        <taxon>Myxococcia</taxon>
        <taxon>Myxococcales</taxon>
        <taxon>Cystobacterineae</taxon>
        <taxon>Archangiaceae</taxon>
        <taxon>Stigmatella</taxon>
    </lineage>
</organism>
<keyword evidence="2" id="KW-1185">Reference proteome</keyword>
<dbReference type="EMBL" id="FOAP01000005">
    <property type="protein sequence ID" value="SEL26609.1"/>
    <property type="molecule type" value="Genomic_DNA"/>
</dbReference>
<reference evidence="2" key="1">
    <citation type="submission" date="2016-10" db="EMBL/GenBank/DDBJ databases">
        <authorList>
            <person name="Varghese N."/>
            <person name="Submissions S."/>
        </authorList>
    </citation>
    <scope>NUCLEOTIDE SEQUENCE [LARGE SCALE GENOMIC DNA]</scope>
    <source>
        <strain evidence="2">DSM 17044</strain>
    </source>
</reference>
<proteinExistence type="predicted"/>
<evidence type="ECO:0000313" key="1">
    <source>
        <dbReference type="EMBL" id="SEL26609.1"/>
    </source>
</evidence>
<sequence>MRSRQGSGAQGGWGRVLLGSTAGLLGALVGRTLARRQALPPSEMPDSLAAVPLRNEETLSEAAPVDTPRSPVVRRGPNGRERYEFIAWEAAASSP</sequence>
<gene>
    <name evidence="1" type="ORF">SAMN05444354_10561</name>
</gene>
<dbReference type="RefSeq" id="WP_143101390.1">
    <property type="nucleotide sequence ID" value="NZ_FOAP01000005.1"/>
</dbReference>
<accession>A0A1H7NTH8</accession>
<dbReference type="Proteomes" id="UP000182719">
    <property type="component" value="Unassembled WGS sequence"/>
</dbReference>